<keyword evidence="1" id="KW-1133">Transmembrane helix</keyword>
<keyword evidence="1" id="KW-0472">Membrane</keyword>
<evidence type="ECO:0000313" key="4">
    <source>
        <dbReference type="RefSeq" id="XP_025424258.1"/>
    </source>
</evidence>
<dbReference type="SUPFAM" id="SSF53649">
    <property type="entry name" value="Alkaline phosphatase-like"/>
    <property type="match status" value="1"/>
</dbReference>
<dbReference type="PANTHER" id="PTHR10974:SF9">
    <property type="entry name" value="DUF229 DOMAIN CONTAINING PROTEIN-RELATED"/>
    <property type="match status" value="1"/>
</dbReference>
<gene>
    <name evidence="3 4" type="primary">LOC112693408</name>
</gene>
<keyword evidence="2" id="KW-1185">Reference proteome</keyword>
<dbReference type="InterPro" id="IPR017850">
    <property type="entry name" value="Alkaline_phosphatase_core_sf"/>
</dbReference>
<dbReference type="OrthoDB" id="413313at2759"/>
<dbReference type="InterPro" id="IPR004245">
    <property type="entry name" value="DUF229"/>
</dbReference>
<keyword evidence="1" id="KW-0812">Transmembrane</keyword>
<dbReference type="GO" id="GO:0005615">
    <property type="term" value="C:extracellular space"/>
    <property type="evidence" value="ECO:0007669"/>
    <property type="project" value="TreeGrafter"/>
</dbReference>
<name>A0A8B8GMP6_9HEMI</name>
<dbReference type="Proteomes" id="UP000694846">
    <property type="component" value="Unplaced"/>
</dbReference>
<evidence type="ECO:0000313" key="2">
    <source>
        <dbReference type="Proteomes" id="UP000694846"/>
    </source>
</evidence>
<evidence type="ECO:0000313" key="3">
    <source>
        <dbReference type="RefSeq" id="XP_025424250.1"/>
    </source>
</evidence>
<dbReference type="RefSeq" id="XP_025424258.1">
    <property type="nucleotide sequence ID" value="XM_025568473.1"/>
</dbReference>
<dbReference type="RefSeq" id="XP_025424250.1">
    <property type="nucleotide sequence ID" value="XM_025568465.1"/>
</dbReference>
<organism evidence="2 3">
    <name type="scientific">Sipha flava</name>
    <name type="common">yellow sugarcane aphid</name>
    <dbReference type="NCBI Taxonomy" id="143950"/>
    <lineage>
        <taxon>Eukaryota</taxon>
        <taxon>Metazoa</taxon>
        <taxon>Ecdysozoa</taxon>
        <taxon>Arthropoda</taxon>
        <taxon>Hexapoda</taxon>
        <taxon>Insecta</taxon>
        <taxon>Pterygota</taxon>
        <taxon>Neoptera</taxon>
        <taxon>Paraneoptera</taxon>
        <taxon>Hemiptera</taxon>
        <taxon>Sternorrhyncha</taxon>
        <taxon>Aphidomorpha</taxon>
        <taxon>Aphidoidea</taxon>
        <taxon>Aphididae</taxon>
        <taxon>Sipha</taxon>
    </lineage>
</organism>
<dbReference type="PANTHER" id="PTHR10974">
    <property type="entry name" value="FI08016P-RELATED"/>
    <property type="match status" value="1"/>
</dbReference>
<proteinExistence type="predicted"/>
<feature type="transmembrane region" description="Helical" evidence="1">
    <location>
        <begin position="16"/>
        <end position="34"/>
    </location>
</feature>
<protein>
    <submittedName>
        <fullName evidence="3 4">Uncharacterized protein LOC112693408</fullName>
    </submittedName>
</protein>
<dbReference type="CDD" id="cd16021">
    <property type="entry name" value="ALP_like"/>
    <property type="match status" value="1"/>
</dbReference>
<dbReference type="FunFam" id="3.40.720.10:FF:000017">
    <property type="entry name" value="Predicted protein"/>
    <property type="match status" value="1"/>
</dbReference>
<accession>A0A8B8GMP6</accession>
<dbReference type="AlphaFoldDB" id="A0A8B8GMP6"/>
<dbReference type="Gene3D" id="3.40.720.10">
    <property type="entry name" value="Alkaline Phosphatase, subunit A"/>
    <property type="match status" value="1"/>
</dbReference>
<dbReference type="GeneID" id="112693408"/>
<reference evidence="3 4" key="1">
    <citation type="submission" date="2025-04" db="UniProtKB">
        <authorList>
            <consortium name="RefSeq"/>
        </authorList>
    </citation>
    <scope>IDENTIFICATION</scope>
    <source>
        <tissue evidence="3 4">Whole body</tissue>
    </source>
</reference>
<sequence>MNEKRKFKRKENTNELIKIILYMVFMTTFFMIYYCENNNDKNEKSLIDNYHSYYNEDIISAPANGSNIITEIDNNVKKGFVVWNDYCRIPNISAYDKSIQNLIKKTDFPKCSSKSPLTSTVLNVKTWSYTFQINHNLKSISNCCYSSIYRTELKFKKNQKDDDRYKVESICHPIKDSELIPKSVEYMLVVCELRPNGNKSRSTVYKDIHAMVIDKGQKRFRNADITDKPSILIISIDSLSRLNLIRSMPLTYHLLEKHGFISLEGYTKVADNTFPNVVPIFTGMSVSQMTKRCWKNPKDEMDGCPFLWKNFKERGYVTAYVEDEPSIGTYNFGKYGFRNSPTDYYTRPYMLAAEQLLPVVKYDGMTFCMGPRSAAERVYEYAEDFVRLHSDHGYFAVFWLNTFSHNDVNAPSTMDRRTADMLSRLLDGRLLNNAVAVVLSDHGLRFGKIRATHVGWLEDRMPAFYFRLPPGYAAARPNYRATMAANKNRLTSPFDLHLTLKQLMSDDRAVADGCPTCRSLFQLADANRSCEQAGIAPHWCPCNEYETLDPASKTAMDGGKYVVRQLNKLLSKYKKSVSDGYVCSPLSLSRTVSARSRMNRESSRREYLFVVETLPGWSMFEVTVHREGNGSGHEFSDLDDISRINMYGFQSHCTDDWRLKKHCFCVKVERKPHG</sequence>
<dbReference type="Pfam" id="PF02995">
    <property type="entry name" value="DUF229"/>
    <property type="match status" value="1"/>
</dbReference>
<evidence type="ECO:0000256" key="1">
    <source>
        <dbReference type="SAM" id="Phobius"/>
    </source>
</evidence>